<comment type="caution">
    <text evidence="2">The sequence shown here is derived from an EMBL/GenBank/DDBJ whole genome shotgun (WGS) entry which is preliminary data.</text>
</comment>
<dbReference type="Pfam" id="PF13960">
    <property type="entry name" value="DUF4218"/>
    <property type="match status" value="1"/>
</dbReference>
<feature type="domain" description="DUF4218" evidence="1">
    <location>
        <begin position="493"/>
        <end position="605"/>
    </location>
</feature>
<dbReference type="InterPro" id="IPR004242">
    <property type="entry name" value="Transposase_21"/>
</dbReference>
<protein>
    <recommendedName>
        <fullName evidence="1">DUF4218 domain-containing protein</fullName>
    </recommendedName>
</protein>
<keyword evidence="3" id="KW-1185">Reference proteome</keyword>
<gene>
    <name evidence="2" type="ORF">A2U01_0001432</name>
</gene>
<reference evidence="2 3" key="1">
    <citation type="journal article" date="2018" name="Front. Plant Sci.">
        <title>Red Clover (Trifolium pratense) and Zigzag Clover (T. medium) - A Picture of Genomic Similarities and Differences.</title>
        <authorList>
            <person name="Dluhosova J."/>
            <person name="Istvanek J."/>
            <person name="Nedelnik J."/>
            <person name="Repkova J."/>
        </authorList>
    </citation>
    <scope>NUCLEOTIDE SEQUENCE [LARGE SCALE GENOMIC DNA]</scope>
    <source>
        <strain evidence="3">cv. 10/8</strain>
        <tissue evidence="2">Leaf</tissue>
    </source>
</reference>
<feature type="non-terminal residue" evidence="2">
    <location>
        <position position="872"/>
    </location>
</feature>
<dbReference type="Proteomes" id="UP000265520">
    <property type="component" value="Unassembled WGS sequence"/>
</dbReference>
<evidence type="ECO:0000259" key="1">
    <source>
        <dbReference type="Pfam" id="PF13960"/>
    </source>
</evidence>
<dbReference type="EMBL" id="LXQA010001320">
    <property type="protein sequence ID" value="MCH80661.1"/>
    <property type="molecule type" value="Genomic_DNA"/>
</dbReference>
<organism evidence="2 3">
    <name type="scientific">Trifolium medium</name>
    <dbReference type="NCBI Taxonomy" id="97028"/>
    <lineage>
        <taxon>Eukaryota</taxon>
        <taxon>Viridiplantae</taxon>
        <taxon>Streptophyta</taxon>
        <taxon>Embryophyta</taxon>
        <taxon>Tracheophyta</taxon>
        <taxon>Spermatophyta</taxon>
        <taxon>Magnoliopsida</taxon>
        <taxon>eudicotyledons</taxon>
        <taxon>Gunneridae</taxon>
        <taxon>Pentapetalae</taxon>
        <taxon>rosids</taxon>
        <taxon>fabids</taxon>
        <taxon>Fabales</taxon>
        <taxon>Fabaceae</taxon>
        <taxon>Papilionoideae</taxon>
        <taxon>50 kb inversion clade</taxon>
        <taxon>NPAAA clade</taxon>
        <taxon>Hologalegina</taxon>
        <taxon>IRL clade</taxon>
        <taxon>Trifolieae</taxon>
        <taxon>Trifolium</taxon>
    </lineage>
</organism>
<dbReference type="PANTHER" id="PTHR48258">
    <property type="entry name" value="DUF4218 DOMAIN-CONTAINING PROTEIN-RELATED"/>
    <property type="match status" value="1"/>
</dbReference>
<dbReference type="AlphaFoldDB" id="A0A392M089"/>
<dbReference type="InterPro" id="IPR025452">
    <property type="entry name" value="DUF4218"/>
</dbReference>
<proteinExistence type="predicted"/>
<evidence type="ECO:0000313" key="3">
    <source>
        <dbReference type="Proteomes" id="UP000265520"/>
    </source>
</evidence>
<sequence length="872" mass="101485">MSCAKLPPSFYEAKKIINKLGLNYTKIDVCPNDCMLYLGDDEKNLQICKHCGTSRWDPEKKKKKAAKVMRYFPLKPRLQRLFMCSKTAEHMRWHDLDNNKDGLIRHPRDGEAWKKFNLIHPKFASDSRNVRLGLASDGFNPFGNMSTSYSIWPVFLIPYNFPPWMCMKHTSFILSIIIPGKHSPGNNIDVYLQPLVKELIELWNNGVETFDTSVNETFRMRAALLWTISDFPGLGMLSGWNTHTGLACPTCNKDAKSYRLPHSKKWCFMGHRRFLSRNHRFRLNCARFDGGIEERNPPKKLSGSDILRKVIKTIKKQRRQAMLDGKGKRYKKVTQWNKKSIFFELPYWESNLLRHNLDFMHIEKNVCDNVIYTLLHDKAKSKDHLNARKDLRDMGLRRDLWPDDRGKYRLALFSLTRDTKKLFLKTLKNVRVPDGYSSNISRCVDEVRQKISGLKSHDCHIIMEQLLPLAIRNLLPNHVTAVLVEFCSFFRVLCSKSLNHSDLQILQERIVSTLCHLEMLFPPSFFTVMIHLTVHLVEEAQLGGPVHYRYMYPVERELGHLKSLVRNKAQPEGSIAEGYIIEESLTFCSRYLEDIETRFNRPRRVCDEPNEPSYASSIFPQLGKPVGASSMFTLTQMQKLQAHRYVLLNCPIVTPFVDEFRQFLKRSLRSRRPSAAEIEKRVSREFVGWFEKRIFNPEEINTMSTDLKFLARGPLDNARRFTAYNVNGFKFRTLAREEGLRTQNSGVFLTSNTSCVSSSVDQNLRQADLPYYGKLEDIIEINYYGHISVVLFKYHDPYIEASQAQMVYYVDDVVNEGWSVAVHLKPRDLYEMGVEVEEAVYENEPYQEQQLEQFSNIDDEYAQLATNVMNDD</sequence>
<evidence type="ECO:0000313" key="2">
    <source>
        <dbReference type="EMBL" id="MCH80661.1"/>
    </source>
</evidence>
<name>A0A392M089_9FABA</name>
<dbReference type="PANTHER" id="PTHR48258:SF12">
    <property type="entry name" value="TRANSPOSON PROTEIN, CACTA, EN_SPM SUB-CLASS"/>
    <property type="match status" value="1"/>
</dbReference>
<dbReference type="Pfam" id="PF02992">
    <property type="entry name" value="Transposase_21"/>
    <property type="match status" value="1"/>
</dbReference>
<accession>A0A392M089</accession>